<gene>
    <name evidence="10" type="ORF">DM05_1028</name>
</gene>
<reference evidence="10 11" key="1">
    <citation type="submission" date="2017-09" db="EMBL/GenBank/DDBJ databases">
        <authorList>
            <person name="DeBolt S."/>
            <person name="Huntemann M."/>
            <person name="Clum A."/>
            <person name="Pillay M."/>
            <person name="Palaniappan K."/>
            <person name="Varghese N."/>
            <person name="Mikhailova N."/>
            <person name="Stamatis D."/>
            <person name="Reddy T."/>
            <person name="Daum C."/>
            <person name="Shapiro N."/>
            <person name="Ivanova N."/>
            <person name="Kyrpides N."/>
            <person name="Woyke T."/>
        </authorList>
    </citation>
    <scope>NUCLEOTIDE SEQUENCE [LARGE SCALE GENOMIC DNA]</scope>
    <source>
        <strain evidence="10 11">A2-S9</strain>
    </source>
</reference>
<dbReference type="PANTHER" id="PTHR30251:SF2">
    <property type="entry name" value="FIMBRIAL CHAPERONE YADV-RELATED"/>
    <property type="match status" value="1"/>
</dbReference>
<proteinExistence type="inferred from homology"/>
<dbReference type="InterPro" id="IPR013783">
    <property type="entry name" value="Ig-like_fold"/>
</dbReference>
<dbReference type="InterPro" id="IPR001829">
    <property type="entry name" value="Pili_assmbl_chaperone_bac"/>
</dbReference>
<sequence>MPPRSIAMSLVLLGMLMATQAAASISLNATRIVFDGAHREANITVRNGNQDVLVQSWVDMNDASGSRAPFAVTPPLARVFAKEQQLLRILYEGAGMPTDRESVVWLNVQEIPKASEAENTLQLAIRQRIKIFYRPAGLAGNALQAPAQLEWRLARHGAQTLLRVKNPTLYHVSMADIKVQAQLASDSTMIAPGEEKQFPLGATPASGPVQLSFSSINDYGAQNAYTAPLAVGAAAPAHATESRRNPKPLF</sequence>
<evidence type="ECO:0000256" key="2">
    <source>
        <dbReference type="ARBA" id="ARBA00007399"/>
    </source>
</evidence>
<dbReference type="SUPFAM" id="SSF49584">
    <property type="entry name" value="Periplasmic chaperone C-domain"/>
    <property type="match status" value="1"/>
</dbReference>
<protein>
    <submittedName>
        <fullName evidence="10">P pilus assembly chaperone PapD</fullName>
    </submittedName>
</protein>
<dbReference type="EMBL" id="PDJN01000001">
    <property type="protein sequence ID" value="PFG70695.1"/>
    <property type="molecule type" value="Genomic_DNA"/>
</dbReference>
<evidence type="ECO:0000259" key="9">
    <source>
        <dbReference type="Pfam" id="PF02753"/>
    </source>
</evidence>
<keyword evidence="3" id="KW-1029">Fimbrium biogenesis</keyword>
<dbReference type="FunFam" id="2.60.40.10:FF:000458">
    <property type="entry name" value="Molecular chaperone FimC"/>
    <property type="match status" value="1"/>
</dbReference>
<dbReference type="RefSeq" id="WP_098479074.1">
    <property type="nucleotide sequence ID" value="NZ_PDJN01000001.1"/>
</dbReference>
<organism evidence="10 11">
    <name type="scientific">Pseudomonas poae</name>
    <dbReference type="NCBI Taxonomy" id="200451"/>
    <lineage>
        <taxon>Bacteria</taxon>
        <taxon>Pseudomonadati</taxon>
        <taxon>Pseudomonadota</taxon>
        <taxon>Gammaproteobacteria</taxon>
        <taxon>Pseudomonadales</taxon>
        <taxon>Pseudomonadaceae</taxon>
        <taxon>Pseudomonas</taxon>
    </lineage>
</organism>
<evidence type="ECO:0000259" key="8">
    <source>
        <dbReference type="Pfam" id="PF00345"/>
    </source>
</evidence>
<evidence type="ECO:0000313" key="11">
    <source>
        <dbReference type="Proteomes" id="UP000221580"/>
    </source>
</evidence>
<name>A0A7Z1GSN7_9PSED</name>
<dbReference type="Gene3D" id="2.60.40.10">
    <property type="entry name" value="Immunoglobulins"/>
    <property type="match status" value="2"/>
</dbReference>
<evidence type="ECO:0000256" key="7">
    <source>
        <dbReference type="SAM" id="SignalP"/>
    </source>
</evidence>
<keyword evidence="4 7" id="KW-0732">Signal</keyword>
<keyword evidence="5" id="KW-0574">Periplasm</keyword>
<feature type="signal peptide" evidence="7">
    <location>
        <begin position="1"/>
        <end position="23"/>
    </location>
</feature>
<evidence type="ECO:0000256" key="4">
    <source>
        <dbReference type="ARBA" id="ARBA00022729"/>
    </source>
</evidence>
<dbReference type="InterPro" id="IPR016148">
    <property type="entry name" value="Pili_assmbl_chaperone_C"/>
</dbReference>
<comment type="subcellular location">
    <subcellularLocation>
        <location evidence="1">Periplasm</location>
    </subcellularLocation>
</comment>
<reference evidence="10 11" key="2">
    <citation type="submission" date="2017-10" db="EMBL/GenBank/DDBJ databases">
        <title>Bacterial endophytes that colonize and modify switchgrass growth.</title>
        <authorList>
            <person name="Debolt S."/>
        </authorList>
    </citation>
    <scope>NUCLEOTIDE SEQUENCE [LARGE SCALE GENOMIC DNA]</scope>
    <source>
        <strain evidence="10 11">A2-S9</strain>
    </source>
</reference>
<dbReference type="PRINTS" id="PR00969">
    <property type="entry name" value="CHAPERONPILI"/>
</dbReference>
<feature type="chain" id="PRO_5030850971" evidence="7">
    <location>
        <begin position="24"/>
        <end position="250"/>
    </location>
</feature>
<dbReference type="PANTHER" id="PTHR30251">
    <property type="entry name" value="PILUS ASSEMBLY CHAPERONE"/>
    <property type="match status" value="1"/>
</dbReference>
<feature type="domain" description="Pili assembly chaperone C-terminal" evidence="9">
    <location>
        <begin position="164"/>
        <end position="223"/>
    </location>
</feature>
<dbReference type="GO" id="GO:0030288">
    <property type="term" value="C:outer membrane-bounded periplasmic space"/>
    <property type="evidence" value="ECO:0007669"/>
    <property type="project" value="InterPro"/>
</dbReference>
<comment type="similarity">
    <text evidence="2">Belongs to the periplasmic pilus chaperone family.</text>
</comment>
<evidence type="ECO:0000256" key="6">
    <source>
        <dbReference type="ARBA" id="ARBA00023186"/>
    </source>
</evidence>
<dbReference type="Pfam" id="PF02753">
    <property type="entry name" value="PapD_C"/>
    <property type="match status" value="1"/>
</dbReference>
<feature type="domain" description="Pili assembly chaperone N-terminal" evidence="8">
    <location>
        <begin position="25"/>
        <end position="138"/>
    </location>
</feature>
<accession>A0A7Z1GSN7</accession>
<dbReference type="InterPro" id="IPR016147">
    <property type="entry name" value="Pili_assmbl_chaperone_N"/>
</dbReference>
<dbReference type="Proteomes" id="UP000221580">
    <property type="component" value="Unassembled WGS sequence"/>
</dbReference>
<dbReference type="InterPro" id="IPR050643">
    <property type="entry name" value="Periplasmic_pilus_chap"/>
</dbReference>
<evidence type="ECO:0000256" key="3">
    <source>
        <dbReference type="ARBA" id="ARBA00022558"/>
    </source>
</evidence>
<dbReference type="AlphaFoldDB" id="A0A7Z1GSN7"/>
<comment type="caution">
    <text evidence="10">The sequence shown here is derived from an EMBL/GenBank/DDBJ whole genome shotgun (WGS) entry which is preliminary data.</text>
</comment>
<evidence type="ECO:0000256" key="5">
    <source>
        <dbReference type="ARBA" id="ARBA00022764"/>
    </source>
</evidence>
<evidence type="ECO:0000313" key="10">
    <source>
        <dbReference type="EMBL" id="PFG70695.1"/>
    </source>
</evidence>
<keyword evidence="6" id="KW-0143">Chaperone</keyword>
<dbReference type="Pfam" id="PF00345">
    <property type="entry name" value="PapD_N"/>
    <property type="match status" value="1"/>
</dbReference>
<dbReference type="GO" id="GO:0071555">
    <property type="term" value="P:cell wall organization"/>
    <property type="evidence" value="ECO:0007669"/>
    <property type="project" value="InterPro"/>
</dbReference>
<dbReference type="InterPro" id="IPR036316">
    <property type="entry name" value="Pili_assmbl_chap_C_dom_sf"/>
</dbReference>
<evidence type="ECO:0000256" key="1">
    <source>
        <dbReference type="ARBA" id="ARBA00004418"/>
    </source>
</evidence>
<dbReference type="InterPro" id="IPR008962">
    <property type="entry name" value="PapD-like_sf"/>
</dbReference>
<dbReference type="SUPFAM" id="SSF49354">
    <property type="entry name" value="PapD-like"/>
    <property type="match status" value="1"/>
</dbReference>